<comment type="caution">
    <text evidence="1">The sequence shown here is derived from an EMBL/GenBank/DDBJ whole genome shotgun (WGS) entry which is preliminary data.</text>
</comment>
<dbReference type="CDD" id="cd00882">
    <property type="entry name" value="Ras_like_GTPase"/>
    <property type="match status" value="1"/>
</dbReference>
<dbReference type="PANTHER" id="PTHR42708:SF1">
    <property type="entry name" value="GLIDING MOTILITY PROTEIN MGLA"/>
    <property type="match status" value="1"/>
</dbReference>
<dbReference type="InterPro" id="IPR052705">
    <property type="entry name" value="Gliding_Motility_GTPase"/>
</dbReference>
<accession>A0ABR6RPA2</accession>
<proteinExistence type="predicted"/>
<dbReference type="SUPFAM" id="SSF52540">
    <property type="entry name" value="P-loop containing nucleoside triphosphate hydrolases"/>
    <property type="match status" value="1"/>
</dbReference>
<dbReference type="PANTHER" id="PTHR42708">
    <property type="entry name" value="ATP/GTP-BINDING PROTEIN-RELATED"/>
    <property type="match status" value="1"/>
</dbReference>
<keyword evidence="2" id="KW-1185">Reference proteome</keyword>
<sequence length="177" mass="19850">MDEFKILFVGPTGAGKTTAIAAVSEITVVSTEALRSSLDTESEKSQLIPKNMVTIGIDYGEFSFEDGKRVRLYGVPGQNRFEFLWDLIHKGSHGIIILFDISSNAYMSEMEFFINRFKDALLTEKCIIGISKYSDCYKSRVAEFLNFMDAITISVPVIAVDIRDKEDVLKLLAMLVK</sequence>
<gene>
    <name evidence="1" type="ORF">HII27_04410</name>
</gene>
<dbReference type="InterPro" id="IPR027417">
    <property type="entry name" value="P-loop_NTPase"/>
</dbReference>
<evidence type="ECO:0000313" key="2">
    <source>
        <dbReference type="Proteomes" id="UP000607331"/>
    </source>
</evidence>
<protein>
    <recommendedName>
        <fullName evidence="3">GTP-binding protein</fullName>
    </recommendedName>
</protein>
<evidence type="ECO:0000313" key="1">
    <source>
        <dbReference type="EMBL" id="MBC1184952.1"/>
    </source>
</evidence>
<dbReference type="EMBL" id="JABBJF010000003">
    <property type="protein sequence ID" value="MBC1184952.1"/>
    <property type="molecule type" value="Genomic_DNA"/>
</dbReference>
<dbReference type="RefSeq" id="WP_185666766.1">
    <property type="nucleotide sequence ID" value="NZ_JABBJF010000003.1"/>
</dbReference>
<dbReference type="Proteomes" id="UP000607331">
    <property type="component" value="Unassembled WGS sequence"/>
</dbReference>
<reference evidence="1 2" key="1">
    <citation type="submission" date="2020-04" db="EMBL/GenBank/DDBJ databases">
        <title>The draft genome of Kluyvera sichuanensis strain SCKS090646.</title>
        <authorList>
            <person name="Wei L."/>
            <person name="Liu L."/>
            <person name="Feng Y."/>
            <person name="Zong Z."/>
        </authorList>
    </citation>
    <scope>NUCLEOTIDE SEQUENCE [LARGE SCALE GENOMIC DNA]</scope>
    <source>
        <strain evidence="1 2">090646</strain>
    </source>
</reference>
<dbReference type="Gene3D" id="3.40.50.300">
    <property type="entry name" value="P-loop containing nucleotide triphosphate hydrolases"/>
    <property type="match status" value="1"/>
</dbReference>
<evidence type="ECO:0008006" key="3">
    <source>
        <dbReference type="Google" id="ProtNLM"/>
    </source>
</evidence>
<organism evidence="1 2">
    <name type="scientific">Kluyvera sichuanensis</name>
    <dbReference type="NCBI Taxonomy" id="2725494"/>
    <lineage>
        <taxon>Bacteria</taxon>
        <taxon>Pseudomonadati</taxon>
        <taxon>Pseudomonadota</taxon>
        <taxon>Gammaproteobacteria</taxon>
        <taxon>Enterobacterales</taxon>
        <taxon>Enterobacteriaceae</taxon>
        <taxon>Kluyvera</taxon>
    </lineage>
</organism>
<name>A0ABR6RPA2_9ENTR</name>